<dbReference type="SUPFAM" id="SSF100879">
    <property type="entry name" value="Lesion bypass DNA polymerase (Y-family), little finger domain"/>
    <property type="match status" value="1"/>
</dbReference>
<dbReference type="HAMAP" id="MF_01113">
    <property type="entry name" value="DNApol_IV"/>
    <property type="match status" value="1"/>
</dbReference>
<evidence type="ECO:0000256" key="2">
    <source>
        <dbReference type="ARBA" id="ARBA00010945"/>
    </source>
</evidence>
<dbReference type="CDD" id="cd03586">
    <property type="entry name" value="PolY_Pol_IV_kappa"/>
    <property type="match status" value="1"/>
</dbReference>
<protein>
    <recommendedName>
        <fullName evidence="16">DNA polymerase IV</fullName>
        <shortName evidence="16">Pol IV</shortName>
        <ecNumber evidence="16">2.7.7.7</ecNumber>
    </recommendedName>
</protein>
<evidence type="ECO:0000256" key="7">
    <source>
        <dbReference type="ARBA" id="ARBA00022695"/>
    </source>
</evidence>
<comment type="catalytic activity">
    <reaction evidence="15 16">
        <text>DNA(n) + a 2'-deoxyribonucleoside 5'-triphosphate = DNA(n+1) + diphosphate</text>
        <dbReference type="Rhea" id="RHEA:22508"/>
        <dbReference type="Rhea" id="RHEA-COMP:17339"/>
        <dbReference type="Rhea" id="RHEA-COMP:17340"/>
        <dbReference type="ChEBI" id="CHEBI:33019"/>
        <dbReference type="ChEBI" id="CHEBI:61560"/>
        <dbReference type="ChEBI" id="CHEBI:173112"/>
        <dbReference type="EC" id="2.7.7.7"/>
    </reaction>
</comment>
<dbReference type="GO" id="GO:0006261">
    <property type="term" value="P:DNA-templated DNA replication"/>
    <property type="evidence" value="ECO:0007669"/>
    <property type="project" value="UniProtKB-UniRule"/>
</dbReference>
<proteinExistence type="inferred from homology"/>
<comment type="similarity">
    <text evidence="2 16">Belongs to the DNA polymerase type-Y family.</text>
</comment>
<dbReference type="Pfam" id="PF11799">
    <property type="entry name" value="IMS_C"/>
    <property type="match status" value="1"/>
</dbReference>
<keyword evidence="7 16" id="KW-0548">Nucleotidyltransferase</keyword>
<dbReference type="Gene3D" id="3.40.1170.60">
    <property type="match status" value="1"/>
</dbReference>
<evidence type="ECO:0000313" key="19">
    <source>
        <dbReference type="Proteomes" id="UP000184171"/>
    </source>
</evidence>
<evidence type="ECO:0000256" key="6">
    <source>
        <dbReference type="ARBA" id="ARBA00022679"/>
    </source>
</evidence>
<dbReference type="InterPro" id="IPR043128">
    <property type="entry name" value="Rev_trsase/Diguanyl_cyclase"/>
</dbReference>
<dbReference type="InterPro" id="IPR043502">
    <property type="entry name" value="DNA/RNA_pol_sf"/>
</dbReference>
<dbReference type="Gene3D" id="3.30.70.270">
    <property type="match status" value="1"/>
</dbReference>
<keyword evidence="8 16" id="KW-0235">DNA replication</keyword>
<keyword evidence="10 16" id="KW-0227">DNA damage</keyword>
<dbReference type="EMBL" id="FQZT01000003">
    <property type="protein sequence ID" value="SHI97403.1"/>
    <property type="molecule type" value="Genomic_DNA"/>
</dbReference>
<dbReference type="InterPro" id="IPR053848">
    <property type="entry name" value="IMS_HHH_1"/>
</dbReference>
<dbReference type="PANTHER" id="PTHR11076:SF33">
    <property type="entry name" value="DNA POLYMERASE KAPPA"/>
    <property type="match status" value="1"/>
</dbReference>
<dbReference type="NCBIfam" id="NF002677">
    <property type="entry name" value="PRK02406.1"/>
    <property type="match status" value="1"/>
</dbReference>
<evidence type="ECO:0000256" key="16">
    <source>
        <dbReference type="HAMAP-Rule" id="MF_01113"/>
    </source>
</evidence>
<evidence type="ECO:0000256" key="4">
    <source>
        <dbReference type="ARBA" id="ARBA00022457"/>
    </source>
</evidence>
<comment type="function">
    <text evidence="16">Poorly processive, error-prone DNA polymerase involved in untargeted mutagenesis. Copies undamaged DNA at stalled replication forks, which arise in vivo from mismatched or misaligned primer ends. These misaligned primers can be extended by PolIV. Exhibits no 3'-5' exonuclease (proofreading) activity. May be involved in translesional synthesis, in conjunction with the beta clamp from PolIII.</text>
</comment>
<evidence type="ECO:0000256" key="3">
    <source>
        <dbReference type="ARBA" id="ARBA00011245"/>
    </source>
</evidence>
<feature type="binding site" evidence="16">
    <location>
        <position position="106"/>
    </location>
    <ligand>
        <name>Mg(2+)</name>
        <dbReference type="ChEBI" id="CHEBI:18420"/>
    </ligand>
</feature>
<feature type="binding site" evidence="16">
    <location>
        <position position="11"/>
    </location>
    <ligand>
        <name>Mg(2+)</name>
        <dbReference type="ChEBI" id="CHEBI:18420"/>
    </ligand>
</feature>
<evidence type="ECO:0000313" key="18">
    <source>
        <dbReference type="EMBL" id="SHI97403.1"/>
    </source>
</evidence>
<dbReference type="FunFam" id="3.30.1490.100:FF:000004">
    <property type="entry name" value="DNA polymerase IV"/>
    <property type="match status" value="1"/>
</dbReference>
<evidence type="ECO:0000256" key="11">
    <source>
        <dbReference type="ARBA" id="ARBA00022842"/>
    </source>
</evidence>
<name>A0A1M6FIA5_MALRU</name>
<accession>A0A1M6FIA5</accession>
<feature type="site" description="Substrate discrimination" evidence="16">
    <location>
        <position position="16"/>
    </location>
</feature>
<evidence type="ECO:0000256" key="9">
    <source>
        <dbReference type="ARBA" id="ARBA00022723"/>
    </source>
</evidence>
<dbReference type="FunFam" id="3.40.1170.60:FF:000001">
    <property type="entry name" value="DNA polymerase IV"/>
    <property type="match status" value="1"/>
</dbReference>
<evidence type="ECO:0000256" key="14">
    <source>
        <dbReference type="ARBA" id="ARBA00023204"/>
    </source>
</evidence>
<dbReference type="GO" id="GO:0006281">
    <property type="term" value="P:DNA repair"/>
    <property type="evidence" value="ECO:0007669"/>
    <property type="project" value="UniProtKB-UniRule"/>
</dbReference>
<dbReference type="InterPro" id="IPR022880">
    <property type="entry name" value="DNApol_IV"/>
</dbReference>
<feature type="active site" evidence="16">
    <location>
        <position position="107"/>
    </location>
</feature>
<gene>
    <name evidence="16" type="primary">dinB</name>
    <name evidence="18" type="ORF">SAMN02745165_01298</name>
</gene>
<dbReference type="STRING" id="1122189.SAMN02745165_01298"/>
<keyword evidence="14 16" id="KW-0234">DNA repair</keyword>
<dbReference type="GO" id="GO:0005829">
    <property type="term" value="C:cytosol"/>
    <property type="evidence" value="ECO:0007669"/>
    <property type="project" value="TreeGrafter"/>
</dbReference>
<evidence type="ECO:0000256" key="15">
    <source>
        <dbReference type="ARBA" id="ARBA00049244"/>
    </source>
</evidence>
<evidence type="ECO:0000256" key="5">
    <source>
        <dbReference type="ARBA" id="ARBA00022490"/>
    </source>
</evidence>
<evidence type="ECO:0000256" key="12">
    <source>
        <dbReference type="ARBA" id="ARBA00022932"/>
    </source>
</evidence>
<keyword evidence="12 16" id="KW-0239">DNA-directed DNA polymerase</keyword>
<dbReference type="NCBIfam" id="NF010731">
    <property type="entry name" value="PRK14133.1"/>
    <property type="match status" value="1"/>
</dbReference>
<dbReference type="InterPro" id="IPR001126">
    <property type="entry name" value="UmuC"/>
</dbReference>
<dbReference type="FunFam" id="1.10.150.20:FF:000019">
    <property type="entry name" value="DNA polymerase IV"/>
    <property type="match status" value="1"/>
</dbReference>
<organism evidence="18 19">
    <name type="scientific">Malonomonas rubra DSM 5091</name>
    <dbReference type="NCBI Taxonomy" id="1122189"/>
    <lineage>
        <taxon>Bacteria</taxon>
        <taxon>Pseudomonadati</taxon>
        <taxon>Thermodesulfobacteriota</taxon>
        <taxon>Desulfuromonadia</taxon>
        <taxon>Desulfuromonadales</taxon>
        <taxon>Geopsychrobacteraceae</taxon>
        <taxon>Malonomonas</taxon>
    </lineage>
</organism>
<dbReference type="Gene3D" id="3.30.1490.100">
    <property type="entry name" value="DNA polymerase, Y-family, little finger domain"/>
    <property type="match status" value="1"/>
</dbReference>
<evidence type="ECO:0000256" key="1">
    <source>
        <dbReference type="ARBA" id="ARBA00004496"/>
    </source>
</evidence>
<dbReference type="OrthoDB" id="9808813at2"/>
<keyword evidence="9 16" id="KW-0479">Metal-binding</keyword>
<dbReference type="GO" id="GO:0009432">
    <property type="term" value="P:SOS response"/>
    <property type="evidence" value="ECO:0007669"/>
    <property type="project" value="TreeGrafter"/>
</dbReference>
<keyword evidence="13 16" id="KW-0238">DNA-binding</keyword>
<keyword evidence="6 16" id="KW-0808">Transferase</keyword>
<dbReference type="GO" id="GO:0003684">
    <property type="term" value="F:damaged DNA binding"/>
    <property type="evidence" value="ECO:0007669"/>
    <property type="project" value="InterPro"/>
</dbReference>
<evidence type="ECO:0000259" key="17">
    <source>
        <dbReference type="PROSITE" id="PS50173"/>
    </source>
</evidence>
<dbReference type="Gene3D" id="1.10.150.20">
    <property type="entry name" value="5' to 3' exonuclease, C-terminal subdomain"/>
    <property type="match status" value="1"/>
</dbReference>
<dbReference type="GO" id="GO:0003887">
    <property type="term" value="F:DNA-directed DNA polymerase activity"/>
    <property type="evidence" value="ECO:0007669"/>
    <property type="project" value="UniProtKB-UniRule"/>
</dbReference>
<dbReference type="InterPro" id="IPR017961">
    <property type="entry name" value="DNA_pol_Y-fam_little_finger"/>
</dbReference>
<evidence type="ECO:0000256" key="10">
    <source>
        <dbReference type="ARBA" id="ARBA00022763"/>
    </source>
</evidence>
<dbReference type="GO" id="GO:0042276">
    <property type="term" value="P:error-prone translesion synthesis"/>
    <property type="evidence" value="ECO:0007669"/>
    <property type="project" value="TreeGrafter"/>
</dbReference>
<dbReference type="InterPro" id="IPR036775">
    <property type="entry name" value="DNA_pol_Y-fam_lit_finger_sf"/>
</dbReference>
<comment type="subunit">
    <text evidence="3 16">Monomer.</text>
</comment>
<keyword evidence="4 16" id="KW-0515">Mutator protein</keyword>
<dbReference type="PROSITE" id="PS50173">
    <property type="entry name" value="UMUC"/>
    <property type="match status" value="1"/>
</dbReference>
<keyword evidence="5 16" id="KW-0963">Cytoplasm</keyword>
<comment type="cofactor">
    <cofactor evidence="16">
        <name>Mg(2+)</name>
        <dbReference type="ChEBI" id="CHEBI:18420"/>
    </cofactor>
    <text evidence="16">Binds 2 magnesium ions per subunit.</text>
</comment>
<dbReference type="PANTHER" id="PTHR11076">
    <property type="entry name" value="DNA REPAIR POLYMERASE UMUC / TRANSFERASE FAMILY MEMBER"/>
    <property type="match status" value="1"/>
</dbReference>
<keyword evidence="19" id="KW-1185">Reference proteome</keyword>
<dbReference type="SUPFAM" id="SSF56672">
    <property type="entry name" value="DNA/RNA polymerases"/>
    <property type="match status" value="1"/>
</dbReference>
<sequence length="381" mass="42229">MSTQRKIIHVDMDAFYASVEQRDNPQLRGRPVIVGGDPGGRGVVATCSYEARRFGIHSAMSCARAYRLCPQAIFVRPRFAAYREASMQIREIFHRYTDLVEPLSLDEAYLDVSENKPGIKSATWVAQEIRQSIRDVTKLTASAGVSYNKFLAKLASDMQKPDGLTVVTPEQAQQVIDSLPVRRFHGIGRVTEKRMNNLGILTGVDLKQRSRQELDRHFGKAGGYYYHIARGIDLRPVTPNRVRKSIGKETTLSEDVADIGQMLTILGDLAERVAALLQAKETSGQTITLKVKYADFQTVTRSYTRDEPISDAVEMLPLAEELLKKTAAGQRAVRLLGLTISHLTTDIPVVESLQMELPFEEGLAISRIAGQAASRIAAAED</sequence>
<dbReference type="Proteomes" id="UP000184171">
    <property type="component" value="Unassembled WGS sequence"/>
</dbReference>
<dbReference type="Pfam" id="PF00817">
    <property type="entry name" value="IMS"/>
    <property type="match status" value="1"/>
</dbReference>
<feature type="domain" description="UmuC" evidence="17">
    <location>
        <begin position="7"/>
        <end position="188"/>
    </location>
</feature>
<keyword evidence="11 16" id="KW-0460">Magnesium</keyword>
<evidence type="ECO:0000256" key="8">
    <source>
        <dbReference type="ARBA" id="ARBA00022705"/>
    </source>
</evidence>
<dbReference type="InterPro" id="IPR050116">
    <property type="entry name" value="DNA_polymerase-Y"/>
</dbReference>
<dbReference type="Pfam" id="PF21999">
    <property type="entry name" value="IMS_HHH_1"/>
    <property type="match status" value="1"/>
</dbReference>
<comment type="subcellular location">
    <subcellularLocation>
        <location evidence="1 16">Cytoplasm</location>
    </subcellularLocation>
</comment>
<dbReference type="AlphaFoldDB" id="A0A1M6FIA5"/>
<dbReference type="EC" id="2.7.7.7" evidence="16"/>
<dbReference type="GO" id="GO:0000287">
    <property type="term" value="F:magnesium ion binding"/>
    <property type="evidence" value="ECO:0007669"/>
    <property type="project" value="UniProtKB-UniRule"/>
</dbReference>
<reference evidence="18 19" key="1">
    <citation type="submission" date="2016-11" db="EMBL/GenBank/DDBJ databases">
        <authorList>
            <person name="Jaros S."/>
            <person name="Januszkiewicz K."/>
            <person name="Wedrychowicz H."/>
        </authorList>
    </citation>
    <scope>NUCLEOTIDE SEQUENCE [LARGE SCALE GENOMIC DNA]</scope>
    <source>
        <strain evidence="18 19">DSM 5091</strain>
    </source>
</reference>
<evidence type="ECO:0000256" key="13">
    <source>
        <dbReference type="ARBA" id="ARBA00023125"/>
    </source>
</evidence>
<dbReference type="RefSeq" id="WP_072906952.1">
    <property type="nucleotide sequence ID" value="NZ_FQZT01000003.1"/>
</dbReference>